<proteinExistence type="predicted"/>
<sequence>MKLYHHGNLQILKTADWNNNLDVLNFKQSAVLLQHNKCIMKMQIEIICNSSEPGLLCRSFGCSTTALLTIFQDKHKLLTQCSCVGMENYQSSANLFLKYKYCKEC</sequence>
<comment type="caution">
    <text evidence="1">The sequence shown here is derived from an EMBL/GenBank/DDBJ whole genome shotgun (WGS) entry which is preliminary data.</text>
</comment>
<accession>A0A0V1M320</accession>
<name>A0A0V1M320_9BILA</name>
<organism evidence="1 2">
    <name type="scientific">Trichinella papuae</name>
    <dbReference type="NCBI Taxonomy" id="268474"/>
    <lineage>
        <taxon>Eukaryota</taxon>
        <taxon>Metazoa</taxon>
        <taxon>Ecdysozoa</taxon>
        <taxon>Nematoda</taxon>
        <taxon>Enoplea</taxon>
        <taxon>Dorylaimia</taxon>
        <taxon>Trichinellida</taxon>
        <taxon>Trichinellidae</taxon>
        <taxon>Trichinella</taxon>
    </lineage>
</organism>
<evidence type="ECO:0000313" key="1">
    <source>
        <dbReference type="EMBL" id="KRZ66150.1"/>
    </source>
</evidence>
<reference evidence="1 2" key="1">
    <citation type="submission" date="2015-01" db="EMBL/GenBank/DDBJ databases">
        <title>Evolution of Trichinella species and genotypes.</title>
        <authorList>
            <person name="Korhonen P.K."/>
            <person name="Edoardo P."/>
            <person name="Giuseppe L.R."/>
            <person name="Gasser R.B."/>
        </authorList>
    </citation>
    <scope>NUCLEOTIDE SEQUENCE [LARGE SCALE GENOMIC DNA]</scope>
    <source>
        <strain evidence="1">ISS1980</strain>
    </source>
</reference>
<dbReference type="Proteomes" id="UP000054843">
    <property type="component" value="Unassembled WGS sequence"/>
</dbReference>
<dbReference type="AlphaFoldDB" id="A0A0V1M320"/>
<protein>
    <submittedName>
        <fullName evidence="1">Uncharacterized protein</fullName>
    </submittedName>
</protein>
<evidence type="ECO:0000313" key="2">
    <source>
        <dbReference type="Proteomes" id="UP000054843"/>
    </source>
</evidence>
<dbReference type="EMBL" id="JYDO01000261">
    <property type="protein sequence ID" value="KRZ66150.1"/>
    <property type="molecule type" value="Genomic_DNA"/>
</dbReference>
<gene>
    <name evidence="1" type="ORF">T10_9242</name>
</gene>
<keyword evidence="2" id="KW-1185">Reference proteome</keyword>